<dbReference type="EMBL" id="QGHS01000032">
    <property type="protein sequence ID" value="PWT47890.1"/>
    <property type="molecule type" value="Genomic_DNA"/>
</dbReference>
<reference evidence="1 2" key="1">
    <citation type="journal article" date="2018" name="Front. Microbiol.">
        <title>Comparative Genomics of the Herbivore Gut Symbiont Lactobacillus reuteri Reveals Genetic Diversity and Lifestyle Adaptation.</title>
        <authorList>
            <person name="Zhao J."/>
        </authorList>
    </citation>
    <scope>NUCLEOTIDE SEQUENCE [LARGE SCALE GENOMIC DNA]</scope>
    <source>
        <strain evidence="1 2">LR12</strain>
    </source>
</reference>
<protein>
    <submittedName>
        <fullName evidence="1">Uncharacterized protein</fullName>
    </submittedName>
</protein>
<accession>A0A317GI33</accession>
<evidence type="ECO:0000313" key="2">
    <source>
        <dbReference type="Proteomes" id="UP000245866"/>
    </source>
</evidence>
<sequence length="66" mass="7786">MVTKDEYLKKFARQNEVSDLFGKEIVGIGNKIIQLMKKEDITYEQAYASLQYAYNKLKFESNFLKI</sequence>
<dbReference type="Proteomes" id="UP000245866">
    <property type="component" value="Unassembled WGS sequence"/>
</dbReference>
<proteinExistence type="predicted"/>
<comment type="caution">
    <text evidence="1">The sequence shown here is derived from an EMBL/GenBank/DDBJ whole genome shotgun (WGS) entry which is preliminary data.</text>
</comment>
<name>A0A317GI33_LIMRT</name>
<gene>
    <name evidence="1" type="ORF">DKZ23_03870</name>
</gene>
<organism evidence="1 2">
    <name type="scientific">Limosilactobacillus reuteri</name>
    <name type="common">Lactobacillus reuteri</name>
    <dbReference type="NCBI Taxonomy" id="1598"/>
    <lineage>
        <taxon>Bacteria</taxon>
        <taxon>Bacillati</taxon>
        <taxon>Bacillota</taxon>
        <taxon>Bacilli</taxon>
        <taxon>Lactobacillales</taxon>
        <taxon>Lactobacillaceae</taxon>
        <taxon>Limosilactobacillus</taxon>
    </lineage>
</organism>
<dbReference type="AlphaFoldDB" id="A0A317GI33"/>
<evidence type="ECO:0000313" key="1">
    <source>
        <dbReference type="EMBL" id="PWT47890.1"/>
    </source>
</evidence>